<evidence type="ECO:0000313" key="8">
    <source>
        <dbReference type="EMBL" id="VEI13947.1"/>
    </source>
</evidence>
<dbReference type="GO" id="GO:0016787">
    <property type="term" value="F:hydrolase activity"/>
    <property type="evidence" value="ECO:0007669"/>
    <property type="project" value="UniProtKB-KW"/>
</dbReference>
<keyword evidence="8" id="KW-0378">Hydrolase</keyword>
<evidence type="ECO:0000259" key="7">
    <source>
        <dbReference type="PROSITE" id="PS50929"/>
    </source>
</evidence>
<feature type="domain" description="ABC transmembrane type-1" evidence="7">
    <location>
        <begin position="13"/>
        <end position="280"/>
    </location>
</feature>
<dbReference type="GO" id="GO:0005886">
    <property type="term" value="C:plasma membrane"/>
    <property type="evidence" value="ECO:0007669"/>
    <property type="project" value="UniProtKB-SubCell"/>
</dbReference>
<evidence type="ECO:0000256" key="3">
    <source>
        <dbReference type="ARBA" id="ARBA00022989"/>
    </source>
</evidence>
<dbReference type="Gene3D" id="3.40.50.300">
    <property type="entry name" value="P-loop containing nucleotide triphosphate hydrolases"/>
    <property type="match status" value="1"/>
</dbReference>
<keyword evidence="8" id="KW-0067">ATP-binding</keyword>
<feature type="transmembrane region" description="Helical" evidence="6">
    <location>
        <begin position="140"/>
        <end position="160"/>
    </location>
</feature>
<sequence>MPDLFVGRRRFLLVGLAGIGLFQSVLTVVVALLTPNVLRNPSPTLALGLIAAALLIGLARIGERVFAEELGQDYVREVRRLLVTSALVPDKAINLGTTIARTTNDLTAVKNWVSLGISPIIVGVPLIGGVLVAMLLLEPAIGIIIALVLLVFAAILRGLAKPFLSSASNLRKVRGRMSGVVADTVTAGATIRQTGGVEREVQRIDKHSAKVQKAARGRALVSGTMRGLSASVTTVLSVLVAIVGTNFGATAAAITTAIFLAGILSAPITDLGRVLEYRQSYNAALRILEPLMDTARTYSDRSKRLEKENLRIRHRANPPGMSHSAVHAADLYDDAGPIPSLIAAPGSHIVLAGQSEERVTHVLNELTGLAESSAWVTIAGAHVGLMTPRQNRHLVGVADRDVALPRGTITRLIRYRVPNTDLDPVDLLRAVNLDGVVQALPHGVNTTLRRGGDPLTQSQRGLLKVGQAMAGTPPLLILKNIDDQLDPDGRAVLKEIIRDYPGTVVVRSSSPETILDHYDVWNVDELAPREVISTGRASASTRRWSVAHDTHPDGPFGPPVSISVLDRTETELLDETLPTGRDDDDE</sequence>
<keyword evidence="4 6" id="KW-0472">Membrane</keyword>
<dbReference type="InterPro" id="IPR036640">
    <property type="entry name" value="ABC1_TM_sf"/>
</dbReference>
<proteinExistence type="predicted"/>
<dbReference type="GO" id="GO:0034040">
    <property type="term" value="F:ATPase-coupled lipid transmembrane transporter activity"/>
    <property type="evidence" value="ECO:0007669"/>
    <property type="project" value="TreeGrafter"/>
</dbReference>
<feature type="region of interest" description="Disordered" evidence="5">
    <location>
        <begin position="537"/>
        <end position="561"/>
    </location>
</feature>
<feature type="transmembrane region" description="Helical" evidence="6">
    <location>
        <begin position="12"/>
        <end position="33"/>
    </location>
</feature>
<dbReference type="GO" id="GO:0140359">
    <property type="term" value="F:ABC-type transporter activity"/>
    <property type="evidence" value="ECO:0007669"/>
    <property type="project" value="InterPro"/>
</dbReference>
<name>A0A448PG67_9ACTO</name>
<dbReference type="InterPro" id="IPR011527">
    <property type="entry name" value="ABC1_TM_dom"/>
</dbReference>
<dbReference type="Proteomes" id="UP000269542">
    <property type="component" value="Chromosome"/>
</dbReference>
<dbReference type="PANTHER" id="PTHR24221">
    <property type="entry name" value="ATP-BINDING CASSETTE SUB-FAMILY B"/>
    <property type="match status" value="1"/>
</dbReference>
<evidence type="ECO:0000256" key="6">
    <source>
        <dbReference type="SAM" id="Phobius"/>
    </source>
</evidence>
<dbReference type="GO" id="GO:0005524">
    <property type="term" value="F:ATP binding"/>
    <property type="evidence" value="ECO:0007669"/>
    <property type="project" value="UniProtKB-KW"/>
</dbReference>
<dbReference type="SUPFAM" id="SSF52540">
    <property type="entry name" value="P-loop containing nucleoside triphosphate hydrolases"/>
    <property type="match status" value="1"/>
</dbReference>
<keyword evidence="3 6" id="KW-1133">Transmembrane helix</keyword>
<reference evidence="8 9" key="1">
    <citation type="submission" date="2018-12" db="EMBL/GenBank/DDBJ databases">
        <authorList>
            <consortium name="Pathogen Informatics"/>
        </authorList>
    </citation>
    <scope>NUCLEOTIDE SEQUENCE [LARGE SCALE GENOMIC DNA]</scope>
    <source>
        <strain evidence="8 9">NCTC13354</strain>
    </source>
</reference>
<dbReference type="EC" id="3.6.3.44" evidence="8"/>
<dbReference type="PANTHER" id="PTHR24221:SF654">
    <property type="entry name" value="ATP-BINDING CASSETTE SUB-FAMILY B MEMBER 6"/>
    <property type="match status" value="1"/>
</dbReference>
<evidence type="ECO:0000313" key="9">
    <source>
        <dbReference type="Proteomes" id="UP000269542"/>
    </source>
</evidence>
<dbReference type="PROSITE" id="PS50929">
    <property type="entry name" value="ABC_TM1F"/>
    <property type="match status" value="1"/>
</dbReference>
<keyword evidence="9" id="KW-1185">Reference proteome</keyword>
<dbReference type="InterPro" id="IPR027417">
    <property type="entry name" value="P-loop_NTPase"/>
</dbReference>
<organism evidence="8 9">
    <name type="scientific">Trueperella bialowiezensis</name>
    <dbReference type="NCBI Taxonomy" id="312285"/>
    <lineage>
        <taxon>Bacteria</taxon>
        <taxon>Bacillati</taxon>
        <taxon>Actinomycetota</taxon>
        <taxon>Actinomycetes</taxon>
        <taxon>Actinomycetales</taxon>
        <taxon>Actinomycetaceae</taxon>
        <taxon>Trueperella</taxon>
    </lineage>
</organism>
<comment type="subcellular location">
    <subcellularLocation>
        <location evidence="1">Cell membrane</location>
        <topology evidence="1">Multi-pass membrane protein</topology>
    </subcellularLocation>
</comment>
<accession>A0A448PG67</accession>
<evidence type="ECO:0000256" key="4">
    <source>
        <dbReference type="ARBA" id="ARBA00023136"/>
    </source>
</evidence>
<feature type="transmembrane region" description="Helical" evidence="6">
    <location>
        <begin position="112"/>
        <end position="134"/>
    </location>
</feature>
<keyword evidence="2 6" id="KW-0812">Transmembrane</keyword>
<dbReference type="Pfam" id="PF00664">
    <property type="entry name" value="ABC_membrane"/>
    <property type="match status" value="1"/>
</dbReference>
<evidence type="ECO:0000256" key="2">
    <source>
        <dbReference type="ARBA" id="ARBA00022692"/>
    </source>
</evidence>
<dbReference type="SUPFAM" id="SSF90123">
    <property type="entry name" value="ABC transporter transmembrane region"/>
    <property type="match status" value="1"/>
</dbReference>
<dbReference type="EMBL" id="LR134476">
    <property type="protein sequence ID" value="VEI13947.1"/>
    <property type="molecule type" value="Genomic_DNA"/>
</dbReference>
<feature type="transmembrane region" description="Helical" evidence="6">
    <location>
        <begin position="45"/>
        <end position="62"/>
    </location>
</feature>
<evidence type="ECO:0000256" key="5">
    <source>
        <dbReference type="SAM" id="MobiDB-lite"/>
    </source>
</evidence>
<dbReference type="OrthoDB" id="3700947at2"/>
<dbReference type="AlphaFoldDB" id="A0A448PG67"/>
<dbReference type="Gene3D" id="1.20.1560.10">
    <property type="entry name" value="ABC transporter type 1, transmembrane domain"/>
    <property type="match status" value="1"/>
</dbReference>
<dbReference type="InterPro" id="IPR039421">
    <property type="entry name" value="Type_1_exporter"/>
</dbReference>
<evidence type="ECO:0000256" key="1">
    <source>
        <dbReference type="ARBA" id="ARBA00004651"/>
    </source>
</evidence>
<dbReference type="RefSeq" id="WP_126416995.1">
    <property type="nucleotide sequence ID" value="NZ_LR134476.1"/>
</dbReference>
<keyword evidence="8" id="KW-0547">Nucleotide-binding</keyword>
<gene>
    <name evidence="8" type="primary">lmrA</name>
    <name evidence="8" type="ORF">NCTC13354_01673</name>
</gene>
<dbReference type="KEGG" id="tbw:NCTC13354_01673"/>
<protein>
    <submittedName>
        <fullName evidence="8">Multidrug resistance ABC transporter ATP-binding and permease protein</fullName>
        <ecNumber evidence="8">3.6.3.44</ecNumber>
    </submittedName>
</protein>